<comment type="caution">
    <text evidence="2">The sequence shown here is derived from an EMBL/GenBank/DDBJ whole genome shotgun (WGS) entry which is preliminary data.</text>
</comment>
<accession>A0ABR0QHJ5</accession>
<evidence type="ECO:0000313" key="2">
    <source>
        <dbReference type="EMBL" id="KAK5838785.1"/>
    </source>
</evidence>
<evidence type="ECO:0008006" key="4">
    <source>
        <dbReference type="Google" id="ProtNLM"/>
    </source>
</evidence>
<evidence type="ECO:0000313" key="3">
    <source>
        <dbReference type="Proteomes" id="UP001358586"/>
    </source>
</evidence>
<organism evidence="2 3">
    <name type="scientific">Gossypium arboreum</name>
    <name type="common">Tree cotton</name>
    <name type="synonym">Gossypium nanking</name>
    <dbReference type="NCBI Taxonomy" id="29729"/>
    <lineage>
        <taxon>Eukaryota</taxon>
        <taxon>Viridiplantae</taxon>
        <taxon>Streptophyta</taxon>
        <taxon>Embryophyta</taxon>
        <taxon>Tracheophyta</taxon>
        <taxon>Spermatophyta</taxon>
        <taxon>Magnoliopsida</taxon>
        <taxon>eudicotyledons</taxon>
        <taxon>Gunneridae</taxon>
        <taxon>Pentapetalae</taxon>
        <taxon>rosids</taxon>
        <taxon>malvids</taxon>
        <taxon>Malvales</taxon>
        <taxon>Malvaceae</taxon>
        <taxon>Malvoideae</taxon>
        <taxon>Gossypium</taxon>
    </lineage>
</organism>
<reference evidence="2 3" key="1">
    <citation type="submission" date="2023-03" db="EMBL/GenBank/DDBJ databases">
        <title>WGS of Gossypium arboreum.</title>
        <authorList>
            <person name="Yu D."/>
        </authorList>
    </citation>
    <scope>NUCLEOTIDE SEQUENCE [LARGE SCALE GENOMIC DNA]</scope>
    <source>
        <tissue evidence="2">Leaf</tissue>
    </source>
</reference>
<dbReference type="Proteomes" id="UP001358586">
    <property type="component" value="Chromosome 3"/>
</dbReference>
<keyword evidence="3" id="KW-1185">Reference proteome</keyword>
<evidence type="ECO:0000256" key="1">
    <source>
        <dbReference type="SAM" id="Phobius"/>
    </source>
</evidence>
<sequence>MASYPVDLPKKVCNCGRFQALRFPCAYVIVTCAYVQIVYTLYINDVYKLEHMANVWRPEFPLVLDESMWSPMSSALFKLAPNMNLSHVPRGRPTSIWIGTNMVVWERDKQ</sequence>
<keyword evidence="1" id="KW-1133">Transmembrane helix</keyword>
<gene>
    <name evidence="2" type="ORF">PVK06_007523</name>
</gene>
<name>A0ABR0QHJ5_GOSAR</name>
<proteinExistence type="predicted"/>
<protein>
    <recommendedName>
        <fullName evidence="4">SWIM-type domain-containing protein</fullName>
    </recommendedName>
</protein>
<keyword evidence="1" id="KW-0812">Transmembrane</keyword>
<keyword evidence="1" id="KW-0472">Membrane</keyword>
<feature type="transmembrane region" description="Helical" evidence="1">
    <location>
        <begin position="20"/>
        <end position="42"/>
    </location>
</feature>
<dbReference type="EMBL" id="JARKNE010000003">
    <property type="protein sequence ID" value="KAK5838785.1"/>
    <property type="molecule type" value="Genomic_DNA"/>
</dbReference>